<name>A0A1M6WUA5_9BACT</name>
<organism evidence="1 2">
    <name type="scientific">Fibrobacter intestinalis</name>
    <dbReference type="NCBI Taxonomy" id="28122"/>
    <lineage>
        <taxon>Bacteria</taxon>
        <taxon>Pseudomonadati</taxon>
        <taxon>Fibrobacterota</taxon>
        <taxon>Fibrobacteria</taxon>
        <taxon>Fibrobacterales</taxon>
        <taxon>Fibrobacteraceae</taxon>
        <taxon>Fibrobacter</taxon>
    </lineage>
</organism>
<reference evidence="2" key="1">
    <citation type="submission" date="2016-11" db="EMBL/GenBank/DDBJ databases">
        <authorList>
            <person name="Varghese N."/>
            <person name="Submissions S."/>
        </authorList>
    </citation>
    <scope>NUCLEOTIDE SEQUENCE [LARGE SCALE GENOMIC DNA]</scope>
    <source>
        <strain evidence="2">UWOS</strain>
    </source>
</reference>
<protein>
    <submittedName>
        <fullName evidence="1">Uncharacterized protein</fullName>
    </submittedName>
</protein>
<keyword evidence="2" id="KW-1185">Reference proteome</keyword>
<dbReference type="AlphaFoldDB" id="A0A1M6WUA5"/>
<evidence type="ECO:0000313" key="2">
    <source>
        <dbReference type="Proteomes" id="UP000184275"/>
    </source>
</evidence>
<dbReference type="EMBL" id="FRAW01000027">
    <property type="protein sequence ID" value="SHK97303.1"/>
    <property type="molecule type" value="Genomic_DNA"/>
</dbReference>
<evidence type="ECO:0000313" key="1">
    <source>
        <dbReference type="EMBL" id="SHK97303.1"/>
    </source>
</evidence>
<gene>
    <name evidence="1" type="ORF">SAMN05720469_1279</name>
</gene>
<accession>A0A1M6WUA5</accession>
<sequence length="93" mass="10283">MASVAALGHRKMQAFFCDTRFAHFSGRRRARVQDVVEAGELRCFGEDGFRLVPDFVGTHALFGAGGELHHDIVKTEVVVDFLDEGAEVGHFAY</sequence>
<proteinExistence type="predicted"/>
<dbReference type="Proteomes" id="UP000184275">
    <property type="component" value="Unassembled WGS sequence"/>
</dbReference>